<dbReference type="EC" id="1.1.1.236" evidence="4 5"/>
<dbReference type="PRINTS" id="PR00080">
    <property type="entry name" value="SDRFAMILY"/>
</dbReference>
<evidence type="ECO:0000313" key="5">
    <source>
        <dbReference type="EMBL" id="QII12852.1"/>
    </source>
</evidence>
<dbReference type="PANTHER" id="PTHR44196">
    <property type="entry name" value="DEHYDROGENASE/REDUCTASE SDR FAMILY MEMBER 7B"/>
    <property type="match status" value="1"/>
</dbReference>
<accession>Q1Q6Z7</accession>
<dbReference type="SUPFAM" id="SSF51735">
    <property type="entry name" value="NAD(P)-binding Rossmann-fold domains"/>
    <property type="match status" value="1"/>
</dbReference>
<protein>
    <submittedName>
        <fullName evidence="5">Putative short chain oxidoreductase or oxoacyl carrier reductase</fullName>
    </submittedName>
    <submittedName>
        <fullName evidence="4">Similar to short chain oxidoreductase or oxoacyl carrier reductase</fullName>
        <ecNumber evidence="4 5">1.1.1.236</ecNumber>
    </submittedName>
</protein>
<dbReference type="CDD" id="cd05233">
    <property type="entry name" value="SDR_c"/>
    <property type="match status" value="1"/>
</dbReference>
<gene>
    <name evidence="4" type="primary">fabG</name>
    <name evidence="5" type="ORF">KsCSTR_34730</name>
    <name evidence="4" type="ORF">kuste2595</name>
</gene>
<dbReference type="PROSITE" id="PS00061">
    <property type="entry name" value="ADH_SHORT"/>
    <property type="match status" value="1"/>
</dbReference>
<evidence type="ECO:0000313" key="4">
    <source>
        <dbReference type="EMBL" id="CAJ73343.1"/>
    </source>
</evidence>
<dbReference type="InterPro" id="IPR020904">
    <property type="entry name" value="Sc_DH/Rdtase_CS"/>
</dbReference>
<evidence type="ECO:0000256" key="3">
    <source>
        <dbReference type="RuleBase" id="RU000363"/>
    </source>
</evidence>
<dbReference type="Gene3D" id="3.40.50.720">
    <property type="entry name" value="NAD(P)-binding Rossmann-like Domain"/>
    <property type="match status" value="1"/>
</dbReference>
<dbReference type="EMBL" id="CP049055">
    <property type="protein sequence ID" value="QII12852.1"/>
    <property type="molecule type" value="Genomic_DNA"/>
</dbReference>
<name>Q1Q6Z7_KUEST</name>
<reference evidence="4" key="2">
    <citation type="submission" date="2006-01" db="EMBL/GenBank/DDBJ databases">
        <authorList>
            <person name="Genoscope"/>
        </authorList>
    </citation>
    <scope>NUCLEOTIDE SEQUENCE</scope>
</reference>
<evidence type="ECO:0000256" key="1">
    <source>
        <dbReference type="ARBA" id="ARBA00006484"/>
    </source>
</evidence>
<comment type="similarity">
    <text evidence="1 3">Belongs to the short-chain dehydrogenases/reductases (SDR) family.</text>
</comment>
<dbReference type="GO" id="GO:0050358">
    <property type="term" value="F:tropinone reductase activity"/>
    <property type="evidence" value="ECO:0007669"/>
    <property type="project" value="UniProtKB-EC"/>
</dbReference>
<evidence type="ECO:0000256" key="2">
    <source>
        <dbReference type="ARBA" id="ARBA00023002"/>
    </source>
</evidence>
<dbReference type="InterPro" id="IPR036291">
    <property type="entry name" value="NAD(P)-bd_dom_sf"/>
</dbReference>
<dbReference type="Pfam" id="PF00106">
    <property type="entry name" value="adh_short"/>
    <property type="match status" value="1"/>
</dbReference>
<dbReference type="PRINTS" id="PR00081">
    <property type="entry name" value="GDHRDH"/>
</dbReference>
<dbReference type="RefSeq" id="WP_164995227.1">
    <property type="nucleotide sequence ID" value="NZ_CP049055.1"/>
</dbReference>
<proteinExistence type="inferred from homology"/>
<reference evidence="4" key="1">
    <citation type="journal article" date="2006" name="Nature">
        <title>Deciphering the evolution and metabolism of an anammox bacterium from a community genome.</title>
        <authorList>
            <person name="Strous M."/>
            <person name="Pelletier E."/>
            <person name="Mangenot S."/>
            <person name="Rattei T."/>
            <person name="Lehner A."/>
            <person name="Taylor M.W."/>
            <person name="Horn M."/>
            <person name="Daims H."/>
            <person name="Bartol-Mavel D."/>
            <person name="Wincker P."/>
            <person name="Barbe V."/>
            <person name="Fonknechten N."/>
            <person name="Vallenet D."/>
            <person name="Segurens B."/>
            <person name="Schenowitz-Truong C."/>
            <person name="Medigue C."/>
            <person name="Collingro A."/>
            <person name="Snel B."/>
            <person name="Dutilh B.E."/>
            <person name="OpDenCamp H.J.M."/>
            <person name="vanDerDrift C."/>
            <person name="Cirpus I."/>
            <person name="vanDePas-Schoonen K.T."/>
            <person name="Harhangi H.R."/>
            <person name="vanNiftrik L."/>
            <person name="Schmid M."/>
            <person name="Keltjens J."/>
            <person name="vanDeVossenberg J."/>
            <person name="Kartal B."/>
            <person name="Meier H."/>
            <person name="Frishman D."/>
            <person name="Huynen M.A."/>
            <person name="Mewes H."/>
            <person name="Weissenbach J."/>
            <person name="Jetten M.S.M."/>
            <person name="Wagner M."/>
            <person name="LePaslier D."/>
        </authorList>
    </citation>
    <scope>NUCLEOTIDE SEQUENCE</scope>
</reference>
<dbReference type="InterPro" id="IPR002347">
    <property type="entry name" value="SDR_fam"/>
</dbReference>
<dbReference type="EMBL" id="CT573071">
    <property type="protein sequence ID" value="CAJ73343.1"/>
    <property type="molecule type" value="Genomic_DNA"/>
</dbReference>
<reference evidence="5 6" key="3">
    <citation type="submission" date="2020-02" db="EMBL/GenBank/DDBJ databases">
        <title>Newly sequenced genome of strain CSTR1 showed variability in Candidatus Kuenenia stuttgartiensis genomes.</title>
        <authorList>
            <person name="Ding C."/>
            <person name="Adrian L."/>
        </authorList>
    </citation>
    <scope>NUCLEOTIDE SEQUENCE [LARGE SCALE GENOMIC DNA]</scope>
    <source>
        <strain evidence="5 6">CSTR1</strain>
    </source>
</reference>
<dbReference type="AlphaFoldDB" id="Q1Q6Z7"/>
<dbReference type="GO" id="GO:0016020">
    <property type="term" value="C:membrane"/>
    <property type="evidence" value="ECO:0007669"/>
    <property type="project" value="TreeGrafter"/>
</dbReference>
<dbReference type="PANTHER" id="PTHR44196:SF1">
    <property type="entry name" value="DEHYDROGENASE_REDUCTASE SDR FAMILY MEMBER 7B"/>
    <property type="match status" value="1"/>
</dbReference>
<keyword evidence="2 4" id="KW-0560">Oxidoreductase</keyword>
<organism evidence="4">
    <name type="scientific">Kuenenia stuttgartiensis</name>
    <dbReference type="NCBI Taxonomy" id="174633"/>
    <lineage>
        <taxon>Bacteria</taxon>
        <taxon>Pseudomonadati</taxon>
        <taxon>Planctomycetota</taxon>
        <taxon>Candidatus Brocadiia</taxon>
        <taxon>Candidatus Brocadiales</taxon>
        <taxon>Candidatus Brocadiaceae</taxon>
        <taxon>Candidatus Kuenenia</taxon>
    </lineage>
</organism>
<evidence type="ECO:0000313" key="6">
    <source>
        <dbReference type="Proteomes" id="UP000501926"/>
    </source>
</evidence>
<dbReference type="Proteomes" id="UP000501926">
    <property type="component" value="Chromosome"/>
</dbReference>
<sequence>MSKLRDQIAVVTGASGGIGKAIALGLAAQEAALCLVGRNLKTLEIVAESARAIASDIKSYQVNLTKDDNIQKLKTYLQRDFGYADILIHCAGVFSMGSLECASIEDLDWQYKTNVRVPYLLTQTLLPMIKSRRGQIVFINSSVGLSARANAGQYAATKHALKAIADSLRAEVNASGIRILSIYPGRTATPMQASICKREGKPYNPERFMQPEDVAEVVINALTLPRSAEVTDIHIRPFLKSE</sequence>